<dbReference type="SUPFAM" id="SSF46689">
    <property type="entry name" value="Homeodomain-like"/>
    <property type="match status" value="1"/>
</dbReference>
<reference evidence="6" key="1">
    <citation type="submission" date="2023-07" db="EMBL/GenBank/DDBJ databases">
        <title>A chromosome-level genome assembly of Lolium multiflorum.</title>
        <authorList>
            <person name="Chen Y."/>
            <person name="Copetti D."/>
            <person name="Kolliker R."/>
            <person name="Studer B."/>
        </authorList>
    </citation>
    <scope>NUCLEOTIDE SEQUENCE</scope>
    <source>
        <strain evidence="6">02402/16</strain>
        <tissue evidence="6">Leaf</tissue>
    </source>
</reference>
<protein>
    <recommendedName>
        <fullName evidence="5">ZF-HD dimerization-type domain-containing protein</fullName>
    </recommendedName>
</protein>
<feature type="compositionally biased region" description="Low complexity" evidence="4">
    <location>
        <begin position="169"/>
        <end position="189"/>
    </location>
</feature>
<evidence type="ECO:0000256" key="1">
    <source>
        <dbReference type="ARBA" id="ARBA00022723"/>
    </source>
</evidence>
<sequence>MEAMDVNYTPATFPNGSVQRVRHASVGVAVVSRYQECTRNHAALIGGHAVDGCRGFLPSLQFNPADLASFKCVACGCHRNFHRQVMVEEEWPAQPQVALLPAPPMAASVLQGGPSQRGEETPEDRLPAVDCGDPKSDSDGLDYDDEGFVSPPQLLQAPQALLTEPVAQQPPAYFSPSPQPPMLLSLNSSAPPPGAAQGQRLPVQVSPVTAPPAYVASAPAKKRLRTKLSVEEKQRMQELSKLLEWRLQKHGQDIVDEWCRDNGMSKGVFKVWMHKHNNKHNARRSATAATTTTAPAPGAQPPPSAPFIPSVTHSSPAVTDTATDFNIDGTAILRCHR</sequence>
<dbReference type="Proteomes" id="UP001231189">
    <property type="component" value="Unassembled WGS sequence"/>
</dbReference>
<evidence type="ECO:0000313" key="6">
    <source>
        <dbReference type="EMBL" id="KAK1630828.1"/>
    </source>
</evidence>
<evidence type="ECO:0000256" key="2">
    <source>
        <dbReference type="ARBA" id="ARBA00022771"/>
    </source>
</evidence>
<dbReference type="GO" id="GO:0003700">
    <property type="term" value="F:DNA-binding transcription factor activity"/>
    <property type="evidence" value="ECO:0007669"/>
    <property type="project" value="TreeGrafter"/>
</dbReference>
<dbReference type="PROSITE" id="PS51523">
    <property type="entry name" value="ZF_HD_DIMER"/>
    <property type="match status" value="1"/>
</dbReference>
<dbReference type="AlphaFoldDB" id="A0AAD8W2V3"/>
<comment type="caution">
    <text evidence="6">The sequence shown here is derived from an EMBL/GenBank/DDBJ whole genome shotgun (WGS) entry which is preliminary data.</text>
</comment>
<feature type="compositionally biased region" description="Basic and acidic residues" evidence="4">
    <location>
        <begin position="117"/>
        <end position="138"/>
    </location>
</feature>
<evidence type="ECO:0000256" key="4">
    <source>
        <dbReference type="SAM" id="MobiDB-lite"/>
    </source>
</evidence>
<gene>
    <name evidence="6" type="ORF">QYE76_005143</name>
</gene>
<dbReference type="EMBL" id="JAUUTY010000005">
    <property type="protein sequence ID" value="KAK1630828.1"/>
    <property type="molecule type" value="Genomic_DNA"/>
</dbReference>
<evidence type="ECO:0000259" key="5">
    <source>
        <dbReference type="PROSITE" id="PS51523"/>
    </source>
</evidence>
<feature type="region of interest" description="Disordered" evidence="4">
    <location>
        <begin position="106"/>
        <end position="150"/>
    </location>
</feature>
<dbReference type="PANTHER" id="PTHR31948">
    <property type="entry name" value="ZINC-FINGER HOMEODOMAIN PROTEIN 2"/>
    <property type="match status" value="1"/>
</dbReference>
<name>A0AAD8W2V3_LOLMU</name>
<evidence type="ECO:0000313" key="7">
    <source>
        <dbReference type="Proteomes" id="UP001231189"/>
    </source>
</evidence>
<keyword evidence="3" id="KW-0862">Zinc</keyword>
<dbReference type="NCBIfam" id="TIGR01566">
    <property type="entry name" value="ZF_HD_prot_N"/>
    <property type="match status" value="1"/>
</dbReference>
<dbReference type="InterPro" id="IPR006456">
    <property type="entry name" value="ZF_HD_homeobox_Cys/His_dimer"/>
</dbReference>
<dbReference type="InterPro" id="IPR009057">
    <property type="entry name" value="Homeodomain-like_sf"/>
</dbReference>
<evidence type="ECO:0000256" key="3">
    <source>
        <dbReference type="ARBA" id="ARBA00022833"/>
    </source>
</evidence>
<feature type="domain" description="ZF-HD dimerization-type" evidence="5">
    <location>
        <begin position="34"/>
        <end position="85"/>
    </location>
</feature>
<feature type="region of interest" description="Disordered" evidence="4">
    <location>
        <begin position="278"/>
        <end position="322"/>
    </location>
</feature>
<dbReference type="GO" id="GO:0005634">
    <property type="term" value="C:nucleus"/>
    <property type="evidence" value="ECO:0007669"/>
    <property type="project" value="TreeGrafter"/>
</dbReference>
<dbReference type="Pfam" id="PF04770">
    <property type="entry name" value="ZF-HD_dimer"/>
    <property type="match status" value="1"/>
</dbReference>
<feature type="compositionally biased region" description="Low complexity" evidence="4">
    <location>
        <begin position="286"/>
        <end position="297"/>
    </location>
</feature>
<organism evidence="6 7">
    <name type="scientific">Lolium multiflorum</name>
    <name type="common">Italian ryegrass</name>
    <name type="synonym">Lolium perenne subsp. multiflorum</name>
    <dbReference type="NCBI Taxonomy" id="4521"/>
    <lineage>
        <taxon>Eukaryota</taxon>
        <taxon>Viridiplantae</taxon>
        <taxon>Streptophyta</taxon>
        <taxon>Embryophyta</taxon>
        <taxon>Tracheophyta</taxon>
        <taxon>Spermatophyta</taxon>
        <taxon>Magnoliopsida</taxon>
        <taxon>Liliopsida</taxon>
        <taxon>Poales</taxon>
        <taxon>Poaceae</taxon>
        <taxon>BOP clade</taxon>
        <taxon>Pooideae</taxon>
        <taxon>Poodae</taxon>
        <taxon>Poeae</taxon>
        <taxon>Poeae Chloroplast Group 2 (Poeae type)</taxon>
        <taxon>Loliodinae</taxon>
        <taxon>Loliinae</taxon>
        <taxon>Lolium</taxon>
    </lineage>
</organism>
<keyword evidence="1" id="KW-0479">Metal-binding</keyword>
<feature type="region of interest" description="Disordered" evidence="4">
    <location>
        <begin position="169"/>
        <end position="201"/>
    </location>
</feature>
<dbReference type="Gene3D" id="1.10.10.60">
    <property type="entry name" value="Homeodomain-like"/>
    <property type="match status" value="1"/>
</dbReference>
<dbReference type="PANTHER" id="PTHR31948:SF52">
    <property type="entry name" value="ZINC-FINGER HOMEODOMAIN PROTEIN 9"/>
    <property type="match status" value="1"/>
</dbReference>
<proteinExistence type="predicted"/>
<keyword evidence="7" id="KW-1185">Reference proteome</keyword>
<feature type="compositionally biased region" description="Polar residues" evidence="4">
    <location>
        <begin position="311"/>
        <end position="322"/>
    </location>
</feature>
<dbReference type="GO" id="GO:0008270">
    <property type="term" value="F:zinc ion binding"/>
    <property type="evidence" value="ECO:0007669"/>
    <property type="project" value="UniProtKB-KW"/>
</dbReference>
<accession>A0AAD8W2V3</accession>
<keyword evidence="2" id="KW-0863">Zinc-finger</keyword>
<dbReference type="GO" id="GO:0050793">
    <property type="term" value="P:regulation of developmental process"/>
    <property type="evidence" value="ECO:0007669"/>
    <property type="project" value="TreeGrafter"/>
</dbReference>
<dbReference type="GO" id="GO:0000976">
    <property type="term" value="F:transcription cis-regulatory region binding"/>
    <property type="evidence" value="ECO:0007669"/>
    <property type="project" value="TreeGrafter"/>
</dbReference>